<feature type="domain" description="Bulb-type lectin" evidence="2">
    <location>
        <begin position="156"/>
        <end position="268"/>
    </location>
</feature>
<dbReference type="Proteomes" id="UP001085076">
    <property type="component" value="Miscellaneous, Linkage group lg01"/>
</dbReference>
<dbReference type="InterPro" id="IPR036426">
    <property type="entry name" value="Bulb-type_lectin_dom_sf"/>
</dbReference>
<dbReference type="AlphaFoldDB" id="A0A9D5D9I2"/>
<dbReference type="SUPFAM" id="SSF51110">
    <property type="entry name" value="alpha-D-mannose-specific plant lectins"/>
    <property type="match status" value="2"/>
</dbReference>
<dbReference type="PROSITE" id="PS50927">
    <property type="entry name" value="BULB_LECTIN"/>
    <property type="match status" value="2"/>
</dbReference>
<proteinExistence type="predicted"/>
<accession>A0A9D5D9I2</accession>
<evidence type="ECO:0000256" key="1">
    <source>
        <dbReference type="SAM" id="SignalP"/>
    </source>
</evidence>
<name>A0A9D5D9I2_9LILI</name>
<reference evidence="3" key="1">
    <citation type="submission" date="2021-03" db="EMBL/GenBank/DDBJ databases">
        <authorList>
            <person name="Li Z."/>
            <person name="Yang C."/>
        </authorList>
    </citation>
    <scope>NUCLEOTIDE SEQUENCE</scope>
    <source>
        <strain evidence="3">Dzin_1.0</strain>
        <tissue evidence="3">Leaf</tissue>
    </source>
</reference>
<keyword evidence="4" id="KW-1185">Reference proteome</keyword>
<dbReference type="Gene3D" id="2.90.10.10">
    <property type="entry name" value="Bulb-type lectin domain"/>
    <property type="match status" value="2"/>
</dbReference>
<evidence type="ECO:0000313" key="3">
    <source>
        <dbReference type="EMBL" id="KAJ0987830.1"/>
    </source>
</evidence>
<keyword evidence="1" id="KW-0732">Signal</keyword>
<organism evidence="3 4">
    <name type="scientific">Dioscorea zingiberensis</name>
    <dbReference type="NCBI Taxonomy" id="325984"/>
    <lineage>
        <taxon>Eukaryota</taxon>
        <taxon>Viridiplantae</taxon>
        <taxon>Streptophyta</taxon>
        <taxon>Embryophyta</taxon>
        <taxon>Tracheophyta</taxon>
        <taxon>Spermatophyta</taxon>
        <taxon>Magnoliopsida</taxon>
        <taxon>Liliopsida</taxon>
        <taxon>Dioscoreales</taxon>
        <taxon>Dioscoreaceae</taxon>
        <taxon>Dioscorea</taxon>
    </lineage>
</organism>
<feature type="chain" id="PRO_5042089433" description="Bulb-type lectin domain-containing protein" evidence="1">
    <location>
        <begin position="29"/>
        <end position="282"/>
    </location>
</feature>
<protein>
    <recommendedName>
        <fullName evidence="2">Bulb-type lectin domain-containing protein</fullName>
    </recommendedName>
</protein>
<sequence length="282" mass="30651">MATVPVLQTLVTLLFAVQLAVLFSLGSGSNFMIGGDVLTAGESLTYKSYNLTLQSDCNLVLKNGTTSIWETMTGGYGSGCYLTLDLNGKLSVWTRYGYAVWTSRTVSQVGTYCLVLRYDGTLHIYGPRLWTSPSSLALPLNTTTGAGLLGWPKTTDSVLYSGDVAPIGTTIANGNNELTLLDDCNLVLTSNGNPVWQTGVTDHTLHDCFVNLEANGEFRVKHWGGDILWSNGVSSPTYAEFVLVLENKYRVMLTIYGPIKWSNSQSSFRKPSVRGIEMVTAD</sequence>
<evidence type="ECO:0000313" key="4">
    <source>
        <dbReference type="Proteomes" id="UP001085076"/>
    </source>
</evidence>
<dbReference type="InterPro" id="IPR001480">
    <property type="entry name" value="Bulb-type_lectin_dom"/>
</dbReference>
<gene>
    <name evidence="3" type="ORF">J5N97_006186</name>
</gene>
<feature type="signal peptide" evidence="1">
    <location>
        <begin position="1"/>
        <end position="28"/>
    </location>
</feature>
<dbReference type="SMART" id="SM00108">
    <property type="entry name" value="B_lectin"/>
    <property type="match status" value="2"/>
</dbReference>
<comment type="caution">
    <text evidence="3">The sequence shown here is derived from an EMBL/GenBank/DDBJ whole genome shotgun (WGS) entry which is preliminary data.</text>
</comment>
<dbReference type="OrthoDB" id="418274at2759"/>
<dbReference type="EMBL" id="JAGGNH010000001">
    <property type="protein sequence ID" value="KAJ0987830.1"/>
    <property type="molecule type" value="Genomic_DNA"/>
</dbReference>
<dbReference type="GO" id="GO:0051707">
    <property type="term" value="P:response to other organism"/>
    <property type="evidence" value="ECO:0007669"/>
    <property type="project" value="UniProtKB-ARBA"/>
</dbReference>
<reference evidence="3" key="2">
    <citation type="journal article" date="2022" name="Hortic Res">
        <title>The genome of Dioscorea zingiberensis sheds light on the biosynthesis, origin and evolution of the medicinally important diosgenin saponins.</title>
        <authorList>
            <person name="Li Y."/>
            <person name="Tan C."/>
            <person name="Li Z."/>
            <person name="Guo J."/>
            <person name="Li S."/>
            <person name="Chen X."/>
            <person name="Wang C."/>
            <person name="Dai X."/>
            <person name="Yang H."/>
            <person name="Song W."/>
            <person name="Hou L."/>
            <person name="Xu J."/>
            <person name="Tong Z."/>
            <person name="Xu A."/>
            <person name="Yuan X."/>
            <person name="Wang W."/>
            <person name="Yang Q."/>
            <person name="Chen L."/>
            <person name="Sun Z."/>
            <person name="Wang K."/>
            <person name="Pan B."/>
            <person name="Chen J."/>
            <person name="Bao Y."/>
            <person name="Liu F."/>
            <person name="Qi X."/>
            <person name="Gang D.R."/>
            <person name="Wen J."/>
            <person name="Li J."/>
        </authorList>
    </citation>
    <scope>NUCLEOTIDE SEQUENCE</scope>
    <source>
        <strain evidence="3">Dzin_1.0</strain>
    </source>
</reference>
<feature type="domain" description="Bulb-type lectin" evidence="2">
    <location>
        <begin position="29"/>
        <end position="137"/>
    </location>
</feature>
<evidence type="ECO:0000259" key="2">
    <source>
        <dbReference type="PROSITE" id="PS50927"/>
    </source>
</evidence>